<keyword evidence="2" id="KW-1185">Reference proteome</keyword>
<name>A0ABD3B6Z9_9GENT</name>
<evidence type="ECO:0000313" key="2">
    <source>
        <dbReference type="Proteomes" id="UP001630127"/>
    </source>
</evidence>
<proteinExistence type="predicted"/>
<reference evidence="1 2" key="1">
    <citation type="submission" date="2024-11" db="EMBL/GenBank/DDBJ databases">
        <title>A near-complete genome assembly of Cinchona calisaya.</title>
        <authorList>
            <person name="Lian D.C."/>
            <person name="Zhao X.W."/>
            <person name="Wei L."/>
        </authorList>
    </citation>
    <scope>NUCLEOTIDE SEQUENCE [LARGE SCALE GENOMIC DNA]</scope>
    <source>
        <tissue evidence="1">Nenye</tissue>
    </source>
</reference>
<dbReference type="EMBL" id="JBJUIK010000001">
    <property type="protein sequence ID" value="KAL3539028.1"/>
    <property type="molecule type" value="Genomic_DNA"/>
</dbReference>
<dbReference type="AlphaFoldDB" id="A0ABD3B6Z9"/>
<organism evidence="1 2">
    <name type="scientific">Cinchona calisaya</name>
    <dbReference type="NCBI Taxonomy" id="153742"/>
    <lineage>
        <taxon>Eukaryota</taxon>
        <taxon>Viridiplantae</taxon>
        <taxon>Streptophyta</taxon>
        <taxon>Embryophyta</taxon>
        <taxon>Tracheophyta</taxon>
        <taxon>Spermatophyta</taxon>
        <taxon>Magnoliopsida</taxon>
        <taxon>eudicotyledons</taxon>
        <taxon>Gunneridae</taxon>
        <taxon>Pentapetalae</taxon>
        <taxon>asterids</taxon>
        <taxon>lamiids</taxon>
        <taxon>Gentianales</taxon>
        <taxon>Rubiaceae</taxon>
        <taxon>Cinchonoideae</taxon>
        <taxon>Cinchoneae</taxon>
        <taxon>Cinchona</taxon>
    </lineage>
</organism>
<sequence length="228" mass="25245">MEGGISSFRLDPVESNQSIGAPSGVLSPEDIAWADSCLIKDELSENGWNSWNSLQAALFRIQGSEYKSSAVKWEDFSPLSREIGTSQILDARIDDVFMSDEAADNSSGDQLINENMDISGSRFNLKNVFLPTYNEKLRDWGTNDSDDLEFPSFVTEQSIGEIFKVWNLDVPAEEDEFIKQLNKAISESSLELTPPVSDDTELLKGLEDGSIDHIISGIADLTLNRISL</sequence>
<evidence type="ECO:0000313" key="1">
    <source>
        <dbReference type="EMBL" id="KAL3539028.1"/>
    </source>
</evidence>
<accession>A0ABD3B6Z9</accession>
<dbReference type="PANTHER" id="PTHR36388">
    <property type="entry name" value="OS02G0469000 PROTEIN"/>
    <property type="match status" value="1"/>
</dbReference>
<gene>
    <name evidence="1" type="ORF">ACH5RR_002394</name>
</gene>
<dbReference type="Proteomes" id="UP001630127">
    <property type="component" value="Unassembled WGS sequence"/>
</dbReference>
<comment type="caution">
    <text evidence="1">The sequence shown here is derived from an EMBL/GenBank/DDBJ whole genome shotgun (WGS) entry which is preliminary data.</text>
</comment>
<protein>
    <submittedName>
        <fullName evidence="1">Uncharacterized protein</fullName>
    </submittedName>
</protein>
<dbReference type="PANTHER" id="PTHR36388:SF1">
    <property type="entry name" value="OS02G0469000 PROTEIN"/>
    <property type="match status" value="1"/>
</dbReference>